<gene>
    <name evidence="3" type="ORF">FMEXI_4501</name>
</gene>
<keyword evidence="4" id="KW-1185">Reference proteome</keyword>
<sequence length="594" mass="64535">MTSNSTNNSLLAHSNMTRNISVSKKELLETCFYKRTKYYFPHHDPKVEEFSPPVYRLFSRCSKTQVPNLGILARLPQGILEGIVLQLDIDSFRRFRQVSRRARYLSTAITTYRRVLRHAPDALNALRRTDLSGYVSYSDVYSALTTTKCAFCGLFGDFLFLPTAKRCCFKCLCKSPETALVNEAHVSKKKQWEGLYVNHADALTTALKSTDIRTFKTHNWDDPKKMSKTRGVLAKDLLSVYIKVDRTMEEPGQALLNPSWLHYRLAASIIFPCLNPRTGQLRTGSPFNLQLLLIMSSSKEAEHLANSSQPSDPSPAYQEEAGPSSANEPSSDKIPTAENPFNFPSASPLPSYSEASSAQEPPIAIPQENPTQTSPFLKAYAPALLGHGITKEAWGSFLDTISAFMTAKVGERAINHAGDVAKNIGQQPVNYVKNVQNHAKSVGKNIAANTKRGNILGAAVGVVGGAISIPLGAVFGAVGTVVSLPGRTIAAATRKPKTPAERAVAYVVVANHDWLNKRGLHASLLNTEQLSEVVGVSVKALLEASAEGDKSAGPFGPLSALSDHIAHLEVNGPGVVDIGAETWWLVLVKIDATA</sequence>
<dbReference type="PANTHER" id="PTHR38887:SF1">
    <property type="entry name" value="RAS MODIFICATION PROTEIN ERF4"/>
    <property type="match status" value="1"/>
</dbReference>
<evidence type="ECO:0000313" key="4">
    <source>
        <dbReference type="Proteomes" id="UP000522262"/>
    </source>
</evidence>
<evidence type="ECO:0000259" key="2">
    <source>
        <dbReference type="PROSITE" id="PS50181"/>
    </source>
</evidence>
<dbReference type="Pfam" id="PF00646">
    <property type="entry name" value="F-box"/>
    <property type="match status" value="1"/>
</dbReference>
<dbReference type="InterPro" id="IPR053221">
    <property type="entry name" value="Burnettramic_acid_biosynth"/>
</dbReference>
<dbReference type="Proteomes" id="UP000522262">
    <property type="component" value="Unassembled WGS sequence"/>
</dbReference>
<proteinExistence type="predicted"/>
<accession>A0A8H5N256</accession>
<feature type="compositionally biased region" description="Polar residues" evidence="1">
    <location>
        <begin position="342"/>
        <end position="359"/>
    </location>
</feature>
<feature type="domain" description="F-box" evidence="2">
    <location>
        <begin position="69"/>
        <end position="115"/>
    </location>
</feature>
<dbReference type="EMBL" id="JAAOAM010000094">
    <property type="protein sequence ID" value="KAF5548830.1"/>
    <property type="molecule type" value="Genomic_DNA"/>
</dbReference>
<evidence type="ECO:0000313" key="3">
    <source>
        <dbReference type="EMBL" id="KAF5548830.1"/>
    </source>
</evidence>
<evidence type="ECO:0000256" key="1">
    <source>
        <dbReference type="SAM" id="MobiDB-lite"/>
    </source>
</evidence>
<reference evidence="3 4" key="1">
    <citation type="submission" date="2020-05" db="EMBL/GenBank/DDBJ databases">
        <title>Identification and distribution of gene clusters putatively required for synthesis of sphingolipid metabolism inhibitors in phylogenetically diverse species of the filamentous fungus Fusarium.</title>
        <authorList>
            <person name="Kim H.-S."/>
            <person name="Busman M."/>
            <person name="Brown D.W."/>
            <person name="Divon H."/>
            <person name="Uhlig S."/>
            <person name="Proctor R.H."/>
        </authorList>
    </citation>
    <scope>NUCLEOTIDE SEQUENCE [LARGE SCALE GENOMIC DNA]</scope>
    <source>
        <strain evidence="3 4">NRRL 53147</strain>
    </source>
</reference>
<feature type="region of interest" description="Disordered" evidence="1">
    <location>
        <begin position="302"/>
        <end position="371"/>
    </location>
</feature>
<name>A0A8H5N256_9HYPO</name>
<organism evidence="3 4">
    <name type="scientific">Fusarium mexicanum</name>
    <dbReference type="NCBI Taxonomy" id="751941"/>
    <lineage>
        <taxon>Eukaryota</taxon>
        <taxon>Fungi</taxon>
        <taxon>Dikarya</taxon>
        <taxon>Ascomycota</taxon>
        <taxon>Pezizomycotina</taxon>
        <taxon>Sordariomycetes</taxon>
        <taxon>Hypocreomycetidae</taxon>
        <taxon>Hypocreales</taxon>
        <taxon>Nectriaceae</taxon>
        <taxon>Fusarium</taxon>
        <taxon>Fusarium fujikuroi species complex</taxon>
    </lineage>
</organism>
<comment type="caution">
    <text evidence="3">The sequence shown here is derived from an EMBL/GenBank/DDBJ whole genome shotgun (WGS) entry which is preliminary data.</text>
</comment>
<dbReference type="PANTHER" id="PTHR38887">
    <property type="entry name" value="CHROMOSOME 21, WHOLE GENOME SHOTGUN SEQUENCE"/>
    <property type="match status" value="1"/>
</dbReference>
<protein>
    <recommendedName>
        <fullName evidence="2">F-box domain-containing protein</fullName>
    </recommendedName>
</protein>
<dbReference type="InterPro" id="IPR001810">
    <property type="entry name" value="F-box_dom"/>
</dbReference>
<dbReference type="PROSITE" id="PS50181">
    <property type="entry name" value="FBOX"/>
    <property type="match status" value="1"/>
</dbReference>
<dbReference type="AlphaFoldDB" id="A0A8H5N256"/>